<dbReference type="Gene3D" id="6.10.20.100">
    <property type="match status" value="1"/>
</dbReference>
<evidence type="ECO:0000256" key="1">
    <source>
        <dbReference type="ARBA" id="ARBA00007888"/>
    </source>
</evidence>
<dbReference type="GO" id="GO:0051604">
    <property type="term" value="P:protein maturation"/>
    <property type="evidence" value="ECO:0007669"/>
    <property type="project" value="TreeGrafter"/>
</dbReference>
<dbReference type="NCBIfam" id="TIGR00075">
    <property type="entry name" value="hypD"/>
    <property type="match status" value="1"/>
</dbReference>
<evidence type="ECO:0000256" key="2">
    <source>
        <dbReference type="ARBA" id="ARBA00022723"/>
    </source>
</evidence>
<dbReference type="Gene3D" id="3.40.50.11740">
    <property type="entry name" value="HypD, alpha/beta domain 2"/>
    <property type="match status" value="2"/>
</dbReference>
<name>A0A7C2P0P3_9PLAN</name>
<dbReference type="InterPro" id="IPR002780">
    <property type="entry name" value="Hyd_form_HypD"/>
</dbReference>
<dbReference type="GO" id="GO:0005506">
    <property type="term" value="F:iron ion binding"/>
    <property type="evidence" value="ECO:0007669"/>
    <property type="project" value="TreeGrafter"/>
</dbReference>
<dbReference type="Pfam" id="PF01924">
    <property type="entry name" value="HypD"/>
    <property type="match status" value="1"/>
</dbReference>
<dbReference type="AlphaFoldDB" id="A0A7C2P0P3"/>
<dbReference type="GO" id="GO:0051539">
    <property type="term" value="F:4 iron, 4 sulfur cluster binding"/>
    <property type="evidence" value="ECO:0007669"/>
    <property type="project" value="TreeGrafter"/>
</dbReference>
<proteinExistence type="inferred from homology"/>
<dbReference type="PANTHER" id="PTHR30149:SF0">
    <property type="entry name" value="HYDROGENASE MATURATION FACTOR HYPD"/>
    <property type="match status" value="1"/>
</dbReference>
<dbReference type="EMBL" id="DSOK01000213">
    <property type="protein sequence ID" value="HEN15272.1"/>
    <property type="molecule type" value="Genomic_DNA"/>
</dbReference>
<reference evidence="4" key="1">
    <citation type="journal article" date="2020" name="mSystems">
        <title>Genome- and Community-Level Interaction Insights into Carbon Utilization and Element Cycling Functions of Hydrothermarchaeota in Hydrothermal Sediment.</title>
        <authorList>
            <person name="Zhou Z."/>
            <person name="Liu Y."/>
            <person name="Xu W."/>
            <person name="Pan J."/>
            <person name="Luo Z.H."/>
            <person name="Li M."/>
        </authorList>
    </citation>
    <scope>NUCLEOTIDE SEQUENCE [LARGE SCALE GENOMIC DNA]</scope>
    <source>
        <strain evidence="4">SpSt-339</strain>
    </source>
</reference>
<dbReference type="InterPro" id="IPR042244">
    <property type="entry name" value="HypD_2_sf"/>
</dbReference>
<comment type="similarity">
    <text evidence="1">Belongs to the HypD family.</text>
</comment>
<dbReference type="GO" id="GO:0070025">
    <property type="term" value="F:carbon monoxide binding"/>
    <property type="evidence" value="ECO:0007669"/>
    <property type="project" value="TreeGrafter"/>
</dbReference>
<accession>A0A7C2P0P3</accession>
<sequence>MRYQTEYRDPAAARRLLEAIRAITTRPWTLMEVCGGQTHAIVKYGLDELLPAEIDLVHGPGCPVCVTPIELIDKAVALAARADVIFCSYGDMLRVPGSSRDLLSVKASGGNVRIVYSPLDCLQIAEQNPRHLVVFFAVGFETTAPANALAVQQARRRGLDNFAVLVSHVLVPPAMQAILASPDNRVQGFLAAGHVCTVMGWSDYEPLSEQYRVPIVVTGFEPVDILDGIFRCVSLLEQGGHGVENRYTRAVRREGNPAARRLIAEVFEVTDRMWRGIGTIPQSGFRLRPEWSPYDAERRFTFEPLRNPEAEACLSGLILQGRCKPTDCAAFGGSCTPDHPLGATMVSAEGACAAYFRYRQSRQHQTA</sequence>
<dbReference type="PANTHER" id="PTHR30149">
    <property type="entry name" value="HYDROGENASE PROTEIN ASSEMBLY PROTEIN HYPD"/>
    <property type="match status" value="1"/>
</dbReference>
<dbReference type="InterPro" id="IPR042243">
    <property type="entry name" value="HypD_1"/>
</dbReference>
<protein>
    <submittedName>
        <fullName evidence="4">Hydrogenase formation protein HypD</fullName>
    </submittedName>
</protein>
<comment type="caution">
    <text evidence="4">The sequence shown here is derived from an EMBL/GenBank/DDBJ whole genome shotgun (WGS) entry which is preliminary data.</text>
</comment>
<evidence type="ECO:0000256" key="3">
    <source>
        <dbReference type="ARBA" id="ARBA00023004"/>
    </source>
</evidence>
<keyword evidence="2" id="KW-0479">Metal-binding</keyword>
<keyword evidence="3" id="KW-0408">Iron</keyword>
<organism evidence="4">
    <name type="scientific">Schlesneria paludicola</name>
    <dbReference type="NCBI Taxonomy" id="360056"/>
    <lineage>
        <taxon>Bacteria</taxon>
        <taxon>Pseudomonadati</taxon>
        <taxon>Planctomycetota</taxon>
        <taxon>Planctomycetia</taxon>
        <taxon>Planctomycetales</taxon>
        <taxon>Planctomycetaceae</taxon>
        <taxon>Schlesneria</taxon>
    </lineage>
</organism>
<evidence type="ECO:0000313" key="4">
    <source>
        <dbReference type="EMBL" id="HEN15272.1"/>
    </source>
</evidence>
<gene>
    <name evidence="4" type="primary">hypD</name>
    <name evidence="4" type="ORF">ENQ76_07370</name>
</gene>
<dbReference type="PIRSF" id="PIRSF005622">
    <property type="entry name" value="Hydrgn_mat_hypD"/>
    <property type="match status" value="1"/>
</dbReference>